<evidence type="ECO:0000313" key="5">
    <source>
        <dbReference type="EMBL" id="KAA5546317.1"/>
    </source>
</evidence>
<dbReference type="InterPro" id="IPR011429">
    <property type="entry name" value="Cyt_c_Planctomycete-type"/>
</dbReference>
<dbReference type="PANTHER" id="PTHR35889">
    <property type="entry name" value="CYCLOINULO-OLIGOSACCHARIDE FRUCTANOTRANSFERASE-RELATED"/>
    <property type="match status" value="1"/>
</dbReference>
<dbReference type="Pfam" id="PF07635">
    <property type="entry name" value="PSCyt1"/>
    <property type="match status" value="1"/>
</dbReference>
<comment type="caution">
    <text evidence="5">The sequence shown here is derived from an EMBL/GenBank/DDBJ whole genome shotgun (WGS) entry which is preliminary data.</text>
</comment>
<dbReference type="AlphaFoldDB" id="A0A5M6DFI2"/>
<dbReference type="SUPFAM" id="SSF46626">
    <property type="entry name" value="Cytochrome c"/>
    <property type="match status" value="1"/>
</dbReference>
<evidence type="ECO:0000259" key="2">
    <source>
        <dbReference type="Pfam" id="PF07583"/>
    </source>
</evidence>
<dbReference type="GO" id="GO:0009055">
    <property type="term" value="F:electron transfer activity"/>
    <property type="evidence" value="ECO:0007669"/>
    <property type="project" value="InterPro"/>
</dbReference>
<dbReference type="Proteomes" id="UP000324479">
    <property type="component" value="Unassembled WGS sequence"/>
</dbReference>
<gene>
    <name evidence="5" type="ORF">FYK55_03525</name>
</gene>
<feature type="domain" description="Cytochrome C Planctomycete-type" evidence="4">
    <location>
        <begin position="42"/>
        <end position="104"/>
    </location>
</feature>
<dbReference type="InterPro" id="IPR022655">
    <property type="entry name" value="DUF1553"/>
</dbReference>
<evidence type="ECO:0000259" key="4">
    <source>
        <dbReference type="Pfam" id="PF07635"/>
    </source>
</evidence>
<dbReference type="InterPro" id="IPR011444">
    <property type="entry name" value="DUF1549"/>
</dbReference>
<feature type="region of interest" description="Disordered" evidence="1">
    <location>
        <begin position="458"/>
        <end position="477"/>
    </location>
</feature>
<dbReference type="InterPro" id="IPR036909">
    <property type="entry name" value="Cyt_c-like_dom_sf"/>
</dbReference>
<evidence type="ECO:0000256" key="1">
    <source>
        <dbReference type="SAM" id="MobiDB-lite"/>
    </source>
</evidence>
<proteinExistence type="predicted"/>
<evidence type="ECO:0000313" key="6">
    <source>
        <dbReference type="Proteomes" id="UP000324479"/>
    </source>
</evidence>
<reference evidence="5 6" key="1">
    <citation type="submission" date="2019-08" db="EMBL/GenBank/DDBJ databases">
        <authorList>
            <person name="Dhanesh K."/>
            <person name="Kumar G."/>
            <person name="Sasikala C."/>
            <person name="Venkata Ramana C."/>
        </authorList>
    </citation>
    <scope>NUCLEOTIDE SEQUENCE [LARGE SCALE GENOMIC DNA]</scope>
    <source>
        <strain evidence="5 6">JC645</strain>
    </source>
</reference>
<feature type="compositionally biased region" description="Polar residues" evidence="1">
    <location>
        <begin position="9"/>
        <end position="19"/>
    </location>
</feature>
<keyword evidence="6" id="KW-1185">Reference proteome</keyword>
<dbReference type="EMBL" id="VWOX01000002">
    <property type="protein sequence ID" value="KAA5546317.1"/>
    <property type="molecule type" value="Genomic_DNA"/>
</dbReference>
<accession>A0A5M6DFI2</accession>
<organism evidence="5 6">
    <name type="scientific">Roseiconus nitratireducens</name>
    <dbReference type="NCBI Taxonomy" id="2605748"/>
    <lineage>
        <taxon>Bacteria</taxon>
        <taxon>Pseudomonadati</taxon>
        <taxon>Planctomycetota</taxon>
        <taxon>Planctomycetia</taxon>
        <taxon>Pirellulales</taxon>
        <taxon>Pirellulaceae</taxon>
        <taxon>Roseiconus</taxon>
    </lineage>
</organism>
<protein>
    <submittedName>
        <fullName evidence="5">DUF1549 domain-containing protein</fullName>
    </submittedName>
</protein>
<dbReference type="PANTHER" id="PTHR35889:SF3">
    <property type="entry name" value="F-BOX DOMAIN-CONTAINING PROTEIN"/>
    <property type="match status" value="1"/>
</dbReference>
<dbReference type="GO" id="GO:0020037">
    <property type="term" value="F:heme binding"/>
    <property type="evidence" value="ECO:0007669"/>
    <property type="project" value="InterPro"/>
</dbReference>
<sequence>MVPARADELTNSDNPSGATDSHPIEGEKLFALEVLPMLREKCFGCHSSEADELKGDLDVSSRESLLRGGVGYGDAAVVPGDAEASYLLAMVKREELGCEMPPKEAEALSQEEVWAVRDWINQGAPWPDQDRVAKIYAEYAAGIRVQTSGGLSEQWTNRKYKPEDLWAFQPIERDFSDLLDGHVGNPVDAFIDSSLKELEPELEPAPLADRGTLIRRATFDLLGLPPTPEQVKQFVEDPRHDDDAFAALVDRLLESPHYGEQWARHWLDVVRYADSSGFANDWERPNAWRYRDYVIRSFNEDKPYDQFIREQIAGDEIDRDDPEMLIAAGFLRMGPWEHTGMSVAKVTRQQWLDDITDTVGQVFLAQALQCCRCHDHKFDPIPTRDYYRFQANFATTQFATVEAEWLPEENRSGMKEDHRYHETRHRWNQQSLQRLNEKKKQYERAWFKERDLPYKTKAEAKSAGAAEEDLPSGNLLKTPQEFGLERIARKWQKRFFWEFDRYKPLAFTVYNGKTREPPRDGSRIEMPKDPMKQGELEETAILTGGDVFSPSEPVEPGVLSAVPGGLEIAITDKVGGRRTDLADWIAGSGNSLTSRVMANRVWSYHFGRGIAGNPNNFGATGKKPTHPRLLDWLATEFTENDWSVKHLHRMIMNSRAYRRSSTHPHPKQLVKADPNLQSYAVFHPRRLESEEIRDAMLFVSGELNLKIGGIPVRPDMNLEAALQPRMIMGTFAPSYVPNPKPATRNRRSIYITRLRGHRMPFMETFNQPGSSTSCEGRDQSNITPQVFALMNGHDSNDRALALADRLIKETDGGELSDDSQRAVVKRLIRLVYNRNPLTGEVDAMVEHWHKMLVRQTQLKFERQDWPTEVVREAVDENTGKPFQFTEKLFAYEDYQPDLARHEASPQKRSLSDLCLILLNSNEFIYVY</sequence>
<feature type="region of interest" description="Disordered" evidence="1">
    <location>
        <begin position="1"/>
        <end position="23"/>
    </location>
</feature>
<feature type="domain" description="DUF1553" evidence="3">
    <location>
        <begin position="577"/>
        <end position="847"/>
    </location>
</feature>
<name>A0A5M6DFI2_9BACT</name>
<evidence type="ECO:0000259" key="3">
    <source>
        <dbReference type="Pfam" id="PF07587"/>
    </source>
</evidence>
<dbReference type="Pfam" id="PF07587">
    <property type="entry name" value="PSD1"/>
    <property type="match status" value="1"/>
</dbReference>
<feature type="domain" description="DUF1549" evidence="2">
    <location>
        <begin position="186"/>
        <end position="397"/>
    </location>
</feature>
<dbReference type="Pfam" id="PF07583">
    <property type="entry name" value="PSCyt2"/>
    <property type="match status" value="1"/>
</dbReference>